<feature type="transmembrane region" description="Helical" evidence="1">
    <location>
        <begin position="17"/>
        <end position="33"/>
    </location>
</feature>
<dbReference type="Proteomes" id="UP000310477">
    <property type="component" value="Unassembled WGS sequence"/>
</dbReference>
<dbReference type="RefSeq" id="WP_136873297.1">
    <property type="nucleotide sequence ID" value="NZ_SWBO01000001.1"/>
</dbReference>
<evidence type="ECO:0000313" key="4">
    <source>
        <dbReference type="Proteomes" id="UP000310477"/>
    </source>
</evidence>
<keyword evidence="1" id="KW-1133">Transmembrane helix</keyword>
<keyword evidence="1" id="KW-0812">Transmembrane</keyword>
<feature type="domain" description="DUF6265" evidence="2">
    <location>
        <begin position="42"/>
        <end position="151"/>
    </location>
</feature>
<comment type="caution">
    <text evidence="3">The sequence shown here is derived from an EMBL/GenBank/DDBJ whole genome shotgun (WGS) entry which is preliminary data.</text>
</comment>
<proteinExistence type="predicted"/>
<gene>
    <name evidence="3" type="ORF">FA045_00395</name>
</gene>
<dbReference type="OrthoDB" id="5382295at2"/>
<accession>A0A4U1CAY6</accession>
<dbReference type="AlphaFoldDB" id="A0A4U1CAY6"/>
<organism evidence="3 4">
    <name type="scientific">Pedobacter cryotolerans</name>
    <dbReference type="NCBI Taxonomy" id="2571270"/>
    <lineage>
        <taxon>Bacteria</taxon>
        <taxon>Pseudomonadati</taxon>
        <taxon>Bacteroidota</taxon>
        <taxon>Sphingobacteriia</taxon>
        <taxon>Sphingobacteriales</taxon>
        <taxon>Sphingobacteriaceae</taxon>
        <taxon>Pedobacter</taxon>
    </lineage>
</organism>
<dbReference type="InterPro" id="IPR046232">
    <property type="entry name" value="DUF6265"/>
</dbReference>
<name>A0A4U1CAY6_9SPHI</name>
<keyword evidence="4" id="KW-1185">Reference proteome</keyword>
<keyword evidence="1" id="KW-0472">Membrane</keyword>
<evidence type="ECO:0000256" key="1">
    <source>
        <dbReference type="SAM" id="Phobius"/>
    </source>
</evidence>
<evidence type="ECO:0000259" key="2">
    <source>
        <dbReference type="Pfam" id="PF19780"/>
    </source>
</evidence>
<dbReference type="EMBL" id="SWBO01000001">
    <property type="protein sequence ID" value="TKC03062.1"/>
    <property type="molecule type" value="Genomic_DNA"/>
</dbReference>
<reference evidence="3 4" key="1">
    <citation type="submission" date="2019-04" db="EMBL/GenBank/DDBJ databases">
        <title>Pedobacter sp. AR-2-6 sp. nov., isolated from Arctic soil.</title>
        <authorList>
            <person name="Dahal R.H."/>
            <person name="Kim D.-U."/>
        </authorList>
    </citation>
    <scope>NUCLEOTIDE SEQUENCE [LARGE SCALE GENOMIC DNA]</scope>
    <source>
        <strain evidence="3 4">AR-2-6</strain>
    </source>
</reference>
<evidence type="ECO:0000313" key="3">
    <source>
        <dbReference type="EMBL" id="TKC03062.1"/>
    </source>
</evidence>
<dbReference type="Pfam" id="PF19780">
    <property type="entry name" value="DUF6265"/>
    <property type="match status" value="1"/>
</dbReference>
<protein>
    <recommendedName>
        <fullName evidence="2">DUF6265 domain-containing protein</fullName>
    </recommendedName>
</protein>
<sequence length="169" mass="19239">MGVKIVEENNVVSMKKYSILIIVFTLIQLSAIAQKANIKHFSFLAGGWEMKTKTGKIVERWQKHQDSLTGSSHKYNVKGDSILTETIVLKKIDGVWHFCVTGYEKGNEGKTNFKLISNSNNTFTFENKAHDFPQQIVYQNKGKTELLAWIEGEIGGSKRKMEFSYLCIK</sequence>